<protein>
    <submittedName>
        <fullName evidence="1">Uncharacterized protein</fullName>
    </submittedName>
</protein>
<comment type="caution">
    <text evidence="1">The sequence shown here is derived from an EMBL/GenBank/DDBJ whole genome shotgun (WGS) entry which is preliminary data.</text>
</comment>
<reference evidence="1" key="1">
    <citation type="submission" date="2019-07" db="EMBL/GenBank/DDBJ databases">
        <title>Annotation for the trematode Paragonimus miyazaki's.</title>
        <authorList>
            <person name="Choi Y.-J."/>
        </authorList>
    </citation>
    <scope>NUCLEOTIDE SEQUENCE</scope>
    <source>
        <strain evidence="1">Japan</strain>
    </source>
</reference>
<dbReference type="OrthoDB" id="6260241at2759"/>
<dbReference type="EMBL" id="JTDE01005907">
    <property type="protein sequence ID" value="KAF7246765.1"/>
    <property type="molecule type" value="Genomic_DNA"/>
</dbReference>
<name>A0A8S9YSR1_9TREM</name>
<sequence length="86" mass="9742">MNEGVSEDLTMPAESSISDDLRKAFLQLGAPLAQQSVILDVVRKYHPEIPKDPRTIPHTPRSCRQVHWRWVVYSLWTGMGPPSSTE</sequence>
<accession>A0A8S9YSR1</accession>
<keyword evidence="2" id="KW-1185">Reference proteome</keyword>
<evidence type="ECO:0000313" key="2">
    <source>
        <dbReference type="Proteomes" id="UP000822476"/>
    </source>
</evidence>
<dbReference type="AlphaFoldDB" id="A0A8S9YSR1"/>
<proteinExistence type="predicted"/>
<organism evidence="1 2">
    <name type="scientific">Paragonimus skrjabini miyazakii</name>
    <dbReference type="NCBI Taxonomy" id="59628"/>
    <lineage>
        <taxon>Eukaryota</taxon>
        <taxon>Metazoa</taxon>
        <taxon>Spiralia</taxon>
        <taxon>Lophotrochozoa</taxon>
        <taxon>Platyhelminthes</taxon>
        <taxon>Trematoda</taxon>
        <taxon>Digenea</taxon>
        <taxon>Plagiorchiida</taxon>
        <taxon>Troglotremata</taxon>
        <taxon>Troglotrematidae</taxon>
        <taxon>Paragonimus</taxon>
    </lineage>
</organism>
<gene>
    <name evidence="1" type="ORF">EG68_11007</name>
</gene>
<evidence type="ECO:0000313" key="1">
    <source>
        <dbReference type="EMBL" id="KAF7246765.1"/>
    </source>
</evidence>
<dbReference type="Proteomes" id="UP000822476">
    <property type="component" value="Unassembled WGS sequence"/>
</dbReference>